<feature type="non-terminal residue" evidence="5">
    <location>
        <position position="1"/>
    </location>
</feature>
<dbReference type="Proteomes" id="UP000030748">
    <property type="component" value="Unassembled WGS sequence"/>
</dbReference>
<dbReference type="GO" id="GO:0032259">
    <property type="term" value="P:methylation"/>
    <property type="evidence" value="ECO:0007669"/>
    <property type="project" value="UniProtKB-KW"/>
</dbReference>
<dbReference type="InterPro" id="IPR016461">
    <property type="entry name" value="COMT-like"/>
</dbReference>
<keyword evidence="2" id="KW-0808">Transferase</keyword>
<dbReference type="SUPFAM" id="SSF53335">
    <property type="entry name" value="S-adenosyl-L-methionine-dependent methyltransferases"/>
    <property type="match status" value="1"/>
</dbReference>
<dbReference type="PROSITE" id="PS51683">
    <property type="entry name" value="SAM_OMT_II"/>
    <property type="match status" value="1"/>
</dbReference>
<sequence length="174" mass="19214">VVKTYQGFEGLSCLVDVGGGTGSALCTIVSNYPSIHGINFDLPHVIKTAPSYTSIEHIGGDMFLEVPKGDAILLKFILHNWGDEACENLLKCCYKSLPNKGKLIVMDYIMPHTPQTDIHAMYASQMDLGMTTMLAGKERTRDEFEVLAMKAGFAGFKVVCYVYGMWIMEFIKSA</sequence>
<dbReference type="EMBL" id="KI630592">
    <property type="protein sequence ID" value="EYU36645.1"/>
    <property type="molecule type" value="Genomic_DNA"/>
</dbReference>
<name>A0A022RCK6_ERYGU</name>
<evidence type="ECO:0000256" key="2">
    <source>
        <dbReference type="ARBA" id="ARBA00022679"/>
    </source>
</evidence>
<evidence type="ECO:0000256" key="3">
    <source>
        <dbReference type="ARBA" id="ARBA00022691"/>
    </source>
</evidence>
<feature type="domain" description="O-methyltransferase C-terminal" evidence="4">
    <location>
        <begin position="1"/>
        <end position="154"/>
    </location>
</feature>
<gene>
    <name evidence="5" type="ORF">MIMGU_mgv1a0268441mg</name>
</gene>
<proteinExistence type="predicted"/>
<keyword evidence="3" id="KW-0949">S-adenosyl-L-methionine</keyword>
<protein>
    <recommendedName>
        <fullName evidence="4">O-methyltransferase C-terminal domain-containing protein</fullName>
    </recommendedName>
</protein>
<dbReference type="PANTHER" id="PTHR11746">
    <property type="entry name" value="O-METHYLTRANSFERASE"/>
    <property type="match status" value="1"/>
</dbReference>
<evidence type="ECO:0000313" key="5">
    <source>
        <dbReference type="EMBL" id="EYU36645.1"/>
    </source>
</evidence>
<dbReference type="InterPro" id="IPR029063">
    <property type="entry name" value="SAM-dependent_MTases_sf"/>
</dbReference>
<dbReference type="AlphaFoldDB" id="A0A022RCK6"/>
<evidence type="ECO:0000256" key="1">
    <source>
        <dbReference type="ARBA" id="ARBA00022603"/>
    </source>
</evidence>
<organism evidence="5 6">
    <name type="scientific">Erythranthe guttata</name>
    <name type="common">Yellow monkey flower</name>
    <name type="synonym">Mimulus guttatus</name>
    <dbReference type="NCBI Taxonomy" id="4155"/>
    <lineage>
        <taxon>Eukaryota</taxon>
        <taxon>Viridiplantae</taxon>
        <taxon>Streptophyta</taxon>
        <taxon>Embryophyta</taxon>
        <taxon>Tracheophyta</taxon>
        <taxon>Spermatophyta</taxon>
        <taxon>Magnoliopsida</taxon>
        <taxon>eudicotyledons</taxon>
        <taxon>Gunneridae</taxon>
        <taxon>Pentapetalae</taxon>
        <taxon>asterids</taxon>
        <taxon>lamiids</taxon>
        <taxon>Lamiales</taxon>
        <taxon>Phrymaceae</taxon>
        <taxon>Erythranthe</taxon>
    </lineage>
</organism>
<evidence type="ECO:0000313" key="6">
    <source>
        <dbReference type="Proteomes" id="UP000030748"/>
    </source>
</evidence>
<dbReference type="Pfam" id="PF00891">
    <property type="entry name" value="Methyltransf_2"/>
    <property type="match status" value="1"/>
</dbReference>
<dbReference type="Gene3D" id="3.40.50.150">
    <property type="entry name" value="Vaccinia Virus protein VP39"/>
    <property type="match status" value="1"/>
</dbReference>
<dbReference type="eggNOG" id="KOG3178">
    <property type="taxonomic scope" value="Eukaryota"/>
</dbReference>
<dbReference type="STRING" id="4155.A0A022RCK6"/>
<keyword evidence="1" id="KW-0489">Methyltransferase</keyword>
<accession>A0A022RCK6</accession>
<dbReference type="InterPro" id="IPR001077">
    <property type="entry name" value="COMT_C"/>
</dbReference>
<keyword evidence="6" id="KW-1185">Reference proteome</keyword>
<dbReference type="GO" id="GO:0008171">
    <property type="term" value="F:O-methyltransferase activity"/>
    <property type="evidence" value="ECO:0007669"/>
    <property type="project" value="InterPro"/>
</dbReference>
<evidence type="ECO:0000259" key="4">
    <source>
        <dbReference type="Pfam" id="PF00891"/>
    </source>
</evidence>
<reference evidence="5 6" key="1">
    <citation type="journal article" date="2013" name="Proc. Natl. Acad. Sci. U.S.A.">
        <title>Fine-scale variation in meiotic recombination in Mimulus inferred from population shotgun sequencing.</title>
        <authorList>
            <person name="Hellsten U."/>
            <person name="Wright K.M."/>
            <person name="Jenkins J."/>
            <person name="Shu S."/>
            <person name="Yuan Y."/>
            <person name="Wessler S.R."/>
            <person name="Schmutz J."/>
            <person name="Willis J.H."/>
            <person name="Rokhsar D.S."/>
        </authorList>
    </citation>
    <scope>NUCLEOTIDE SEQUENCE [LARGE SCALE GENOMIC DNA]</scope>
    <source>
        <strain evidence="6">cv. DUN x IM62</strain>
    </source>
</reference>